<comment type="caution">
    <text evidence="2">The sequence shown here is derived from an EMBL/GenBank/DDBJ whole genome shotgun (WGS) entry which is preliminary data.</text>
</comment>
<keyword evidence="1" id="KW-0472">Membrane</keyword>
<proteinExistence type="predicted"/>
<protein>
    <submittedName>
        <fullName evidence="2">Uncharacterized protein</fullName>
    </submittedName>
</protein>
<sequence>MVFICQFFIEPSTFMILCCQTFFASSLISLTLHFMLDLLFMPGRGLFQ</sequence>
<dbReference type="EMBL" id="LGUB01000272">
    <property type="protein sequence ID" value="KRH93628.1"/>
    <property type="molecule type" value="Genomic_DNA"/>
</dbReference>
<dbReference type="Proteomes" id="UP000051530">
    <property type="component" value="Unassembled WGS sequence"/>
</dbReference>
<keyword evidence="3" id="KW-1185">Reference proteome</keyword>
<accession>A0A0R0LW84</accession>
<evidence type="ECO:0000256" key="1">
    <source>
        <dbReference type="SAM" id="Phobius"/>
    </source>
</evidence>
<keyword evidence="1" id="KW-1133">Transmembrane helix</keyword>
<dbReference type="AlphaFoldDB" id="A0A0R0LW84"/>
<organism evidence="2 3">
    <name type="scientific">Pseudoloma neurophilia</name>
    <dbReference type="NCBI Taxonomy" id="146866"/>
    <lineage>
        <taxon>Eukaryota</taxon>
        <taxon>Fungi</taxon>
        <taxon>Fungi incertae sedis</taxon>
        <taxon>Microsporidia</taxon>
        <taxon>Pseudoloma</taxon>
    </lineage>
</organism>
<dbReference type="VEuPathDB" id="MicrosporidiaDB:M153_708000688"/>
<keyword evidence="1" id="KW-0812">Transmembrane</keyword>
<feature type="transmembrane region" description="Helical" evidence="1">
    <location>
        <begin position="12"/>
        <end position="36"/>
    </location>
</feature>
<evidence type="ECO:0000313" key="2">
    <source>
        <dbReference type="EMBL" id="KRH93628.1"/>
    </source>
</evidence>
<name>A0A0R0LW84_9MICR</name>
<reference evidence="2 3" key="1">
    <citation type="submission" date="2015-07" db="EMBL/GenBank/DDBJ databases">
        <title>The genome of Pseudoloma neurophilia, a relevant intracellular parasite of the zebrafish.</title>
        <authorList>
            <person name="Ndikumana S."/>
            <person name="Pelin A."/>
            <person name="Sanders J."/>
            <person name="Corradi N."/>
        </authorList>
    </citation>
    <scope>NUCLEOTIDE SEQUENCE [LARGE SCALE GENOMIC DNA]</scope>
    <source>
        <strain evidence="2 3">MK1</strain>
    </source>
</reference>
<evidence type="ECO:0000313" key="3">
    <source>
        <dbReference type="Proteomes" id="UP000051530"/>
    </source>
</evidence>
<gene>
    <name evidence="2" type="ORF">M153_708000688</name>
</gene>